<name>A0A7R7HV36_9ACTN</name>
<sequence>MSTPPEPRSDEPTVLHGPSLGKEWDTLDPINGYNVVRVTAHNAEKLGYPRSTVPGLKVRYLRQHLADVSSLREATEVIAERLARHLVLVEEPQPYSDMWETALLEPLAEARRS</sequence>
<evidence type="ECO:0000313" key="3">
    <source>
        <dbReference type="Proteomes" id="UP000611640"/>
    </source>
</evidence>
<dbReference type="RefSeq" id="WP_203960091.1">
    <property type="nucleotide sequence ID" value="NZ_AP023355.1"/>
</dbReference>
<feature type="region of interest" description="Disordered" evidence="1">
    <location>
        <begin position="1"/>
        <end position="21"/>
    </location>
</feature>
<dbReference type="Proteomes" id="UP000611640">
    <property type="component" value="Chromosome"/>
</dbReference>
<dbReference type="AlphaFoldDB" id="A0A7R7HV36"/>
<protein>
    <submittedName>
        <fullName evidence="2">Uncharacterized protein</fullName>
    </submittedName>
</protein>
<dbReference type="KEGG" id="atl:Athai_06590"/>
<organism evidence="2 3">
    <name type="scientific">Actinocatenispora thailandica</name>
    <dbReference type="NCBI Taxonomy" id="227318"/>
    <lineage>
        <taxon>Bacteria</taxon>
        <taxon>Bacillati</taxon>
        <taxon>Actinomycetota</taxon>
        <taxon>Actinomycetes</taxon>
        <taxon>Micromonosporales</taxon>
        <taxon>Micromonosporaceae</taxon>
        <taxon>Actinocatenispora</taxon>
    </lineage>
</organism>
<reference evidence="2 3" key="1">
    <citation type="submission" date="2020-08" db="EMBL/GenBank/DDBJ databases">
        <title>Whole genome shotgun sequence of Actinocatenispora thailandica NBRC 105041.</title>
        <authorList>
            <person name="Komaki H."/>
            <person name="Tamura T."/>
        </authorList>
    </citation>
    <scope>NUCLEOTIDE SEQUENCE [LARGE SCALE GENOMIC DNA]</scope>
    <source>
        <strain evidence="2 3">NBRC 105041</strain>
    </source>
</reference>
<evidence type="ECO:0000313" key="2">
    <source>
        <dbReference type="EMBL" id="BCJ33156.1"/>
    </source>
</evidence>
<keyword evidence="3" id="KW-1185">Reference proteome</keyword>
<accession>A0A7R7HV36</accession>
<proteinExistence type="predicted"/>
<gene>
    <name evidence="2" type="ORF">Athai_06590</name>
</gene>
<dbReference type="EMBL" id="AP023355">
    <property type="protein sequence ID" value="BCJ33156.1"/>
    <property type="molecule type" value="Genomic_DNA"/>
</dbReference>
<evidence type="ECO:0000256" key="1">
    <source>
        <dbReference type="SAM" id="MobiDB-lite"/>
    </source>
</evidence>